<dbReference type="AlphaFoldDB" id="A0A0D3GIC0"/>
<proteinExistence type="predicted"/>
<sequence length="61" mass="6554">MSIFPLAFSSYAYAMGAELAALFPTNPATSQYLERKEVAVAEEGWIQLARQQGGRGEEGSG</sequence>
<reference evidence="1" key="1">
    <citation type="journal article" date="2009" name="Rice">
        <title>De Novo Next Generation Sequencing of Plant Genomes.</title>
        <authorList>
            <person name="Rounsley S."/>
            <person name="Marri P.R."/>
            <person name="Yu Y."/>
            <person name="He R."/>
            <person name="Sisneros N."/>
            <person name="Goicoechea J.L."/>
            <person name="Lee S.J."/>
            <person name="Angelova A."/>
            <person name="Kudrna D."/>
            <person name="Luo M."/>
            <person name="Affourtit J."/>
            <person name="Desany B."/>
            <person name="Knight J."/>
            <person name="Niazi F."/>
            <person name="Egholm M."/>
            <person name="Wing R.A."/>
        </authorList>
    </citation>
    <scope>NUCLEOTIDE SEQUENCE [LARGE SCALE GENOMIC DNA]</scope>
    <source>
        <strain evidence="1">cv. IRGC 105608</strain>
    </source>
</reference>
<organism evidence="1">
    <name type="scientific">Oryza barthii</name>
    <dbReference type="NCBI Taxonomy" id="65489"/>
    <lineage>
        <taxon>Eukaryota</taxon>
        <taxon>Viridiplantae</taxon>
        <taxon>Streptophyta</taxon>
        <taxon>Embryophyta</taxon>
        <taxon>Tracheophyta</taxon>
        <taxon>Spermatophyta</taxon>
        <taxon>Magnoliopsida</taxon>
        <taxon>Liliopsida</taxon>
        <taxon>Poales</taxon>
        <taxon>Poaceae</taxon>
        <taxon>BOP clade</taxon>
        <taxon>Oryzoideae</taxon>
        <taxon>Oryzeae</taxon>
        <taxon>Oryzinae</taxon>
        <taxon>Oryza</taxon>
    </lineage>
</organism>
<keyword evidence="2" id="KW-1185">Reference proteome</keyword>
<accession>A0A0D3GIC0</accession>
<reference evidence="1" key="2">
    <citation type="submission" date="2015-03" db="UniProtKB">
        <authorList>
            <consortium name="EnsemblPlants"/>
        </authorList>
    </citation>
    <scope>IDENTIFICATION</scope>
</reference>
<evidence type="ECO:0000313" key="2">
    <source>
        <dbReference type="Proteomes" id="UP000026960"/>
    </source>
</evidence>
<dbReference type="HOGENOM" id="CLU_2926281_0_0_1"/>
<dbReference type="PaxDb" id="65489-OBART06G19980.1"/>
<evidence type="ECO:0000313" key="1">
    <source>
        <dbReference type="EnsemblPlants" id="OBART06G19980.1"/>
    </source>
</evidence>
<protein>
    <submittedName>
        <fullName evidence="1">Uncharacterized protein</fullName>
    </submittedName>
</protein>
<dbReference type="Proteomes" id="UP000026960">
    <property type="component" value="Chromosome 6"/>
</dbReference>
<dbReference type="Gramene" id="OBART06G19980.1">
    <property type="protein sequence ID" value="OBART06G19980.1"/>
    <property type="gene ID" value="OBART06G19980"/>
</dbReference>
<name>A0A0D3GIC0_9ORYZ</name>
<dbReference type="EnsemblPlants" id="OBART06G19980.1">
    <property type="protein sequence ID" value="OBART06G19980.1"/>
    <property type="gene ID" value="OBART06G19980"/>
</dbReference>